<feature type="binding site" evidence="11">
    <location>
        <begin position="64"/>
        <end position="67"/>
    </location>
    <ligand>
        <name>ATP</name>
        <dbReference type="ChEBI" id="CHEBI:30616"/>
    </ligand>
</feature>
<name>A0AAV9VQ74_9PEZI</name>
<dbReference type="InterPro" id="IPR019572">
    <property type="entry name" value="UBA_E1_SCCH"/>
</dbReference>
<dbReference type="AlphaFoldDB" id="A0AAV9VQ74"/>
<dbReference type="GO" id="GO:0031510">
    <property type="term" value="C:SUMO activating enzyme complex"/>
    <property type="evidence" value="ECO:0007669"/>
    <property type="project" value="UniProtKB-UniRule"/>
</dbReference>
<dbReference type="GO" id="GO:0005524">
    <property type="term" value="F:ATP binding"/>
    <property type="evidence" value="ECO:0007669"/>
    <property type="project" value="UniProtKB-UniRule"/>
</dbReference>
<feature type="binding site" evidence="12">
    <location>
        <position position="169"/>
    </location>
    <ligand>
        <name>Zn(2+)</name>
        <dbReference type="ChEBI" id="CHEBI:29105"/>
    </ligand>
</feature>
<feature type="binding site" evidence="12">
    <location>
        <position position="166"/>
    </location>
    <ligand>
        <name>Zn(2+)</name>
        <dbReference type="ChEBI" id="CHEBI:29105"/>
    </ligand>
</feature>
<evidence type="ECO:0000256" key="13">
    <source>
        <dbReference type="PROSITE-ProRule" id="PRU10132"/>
    </source>
</evidence>
<dbReference type="GO" id="GO:0019948">
    <property type="term" value="F:SUMO activating enzyme activity"/>
    <property type="evidence" value="ECO:0007669"/>
    <property type="project" value="UniProtKB-UniRule"/>
</dbReference>
<dbReference type="PANTHER" id="PTHR10953">
    <property type="entry name" value="UBIQUITIN-ACTIVATING ENZYME E1"/>
    <property type="match status" value="1"/>
</dbReference>
<dbReference type="InterPro" id="IPR035985">
    <property type="entry name" value="Ubiquitin-activating_enz"/>
</dbReference>
<dbReference type="Gene3D" id="3.50.50.80">
    <property type="entry name" value="Ubiquitin-activating enzyme E1, inactive adenylation domain, subdomain 1"/>
    <property type="match status" value="1"/>
</dbReference>
<keyword evidence="19" id="KW-1185">Reference proteome</keyword>
<dbReference type="SUPFAM" id="SSF69572">
    <property type="entry name" value="Activating enzymes of the ubiquitin-like proteins"/>
    <property type="match status" value="1"/>
</dbReference>
<feature type="binding site" evidence="11">
    <location>
        <begin position="125"/>
        <end position="130"/>
    </location>
    <ligand>
        <name>ATP</name>
        <dbReference type="ChEBI" id="CHEBI:30616"/>
    </ligand>
</feature>
<evidence type="ECO:0000256" key="2">
    <source>
        <dbReference type="ARBA" id="ARBA00005673"/>
    </source>
</evidence>
<dbReference type="InterPro" id="IPR033127">
    <property type="entry name" value="UBQ-activ_enz_E1_Cys_AS"/>
</dbReference>
<feature type="active site" description="Glycyl thioester intermediate" evidence="10 13">
    <location>
        <position position="181"/>
    </location>
</feature>
<dbReference type="Pfam" id="PF14732">
    <property type="entry name" value="UAE_UbL"/>
    <property type="match status" value="1"/>
</dbReference>
<evidence type="ECO:0000259" key="15">
    <source>
        <dbReference type="Pfam" id="PF00899"/>
    </source>
</evidence>
<evidence type="ECO:0000256" key="10">
    <source>
        <dbReference type="PIRSR" id="PIRSR039133-1"/>
    </source>
</evidence>
<dbReference type="FunFam" id="3.40.50.720:FF:000618">
    <property type="entry name" value="SUMO-activating enzyme subunit 2"/>
    <property type="match status" value="1"/>
</dbReference>
<evidence type="ECO:0000256" key="6">
    <source>
        <dbReference type="ARBA" id="ARBA00022833"/>
    </source>
</evidence>
<dbReference type="PROSITE" id="PS00865">
    <property type="entry name" value="UBIQUITIN_ACTIVAT_2"/>
    <property type="match status" value="1"/>
</dbReference>
<keyword evidence="5 9" id="KW-0833">Ubl conjugation pathway</keyword>
<evidence type="ECO:0000256" key="3">
    <source>
        <dbReference type="ARBA" id="ARBA00022723"/>
    </source>
</evidence>
<evidence type="ECO:0000256" key="12">
    <source>
        <dbReference type="PIRSR" id="PIRSR039133-3"/>
    </source>
</evidence>
<dbReference type="Gene3D" id="3.10.290.20">
    <property type="entry name" value="Ubiquitin-like 2 activating enzyme e1b. Chain: B, domain 3"/>
    <property type="match status" value="1"/>
</dbReference>
<evidence type="ECO:0000259" key="16">
    <source>
        <dbReference type="Pfam" id="PF10585"/>
    </source>
</evidence>
<feature type="region of interest" description="Disordered" evidence="14">
    <location>
        <begin position="551"/>
        <end position="598"/>
    </location>
</feature>
<feature type="binding site" evidence="11">
    <location>
        <position position="56"/>
    </location>
    <ligand>
        <name>ATP</name>
        <dbReference type="ChEBI" id="CHEBI:30616"/>
    </ligand>
</feature>
<keyword evidence="3 9" id="KW-0479">Metal-binding</keyword>
<dbReference type="Pfam" id="PF00899">
    <property type="entry name" value="ThiF"/>
    <property type="match status" value="1"/>
</dbReference>
<feature type="binding site" evidence="12">
    <location>
        <position position="433"/>
    </location>
    <ligand>
        <name>Zn(2+)</name>
        <dbReference type="ChEBI" id="CHEBI:29105"/>
    </ligand>
</feature>
<sequence length="613" mass="68608">MAHTGTGRDKFARRSLGGLHRSIKQSKCLMVGAGGIGCELLKNLVLTGFGEIHIVDLDTIDLSNLNRQFLFGKQHIKKPKALVAKETASKFNPNAKLIAHHANIKEPNFSVEWFRSFTIVFNALDNLDARRHVNKMCLAADVPLIESGTTGFNGQVQVISRAVTECYDCTTKPVPKSFPVCTIRSTPSQPIHCIVWAKSYLFNELFGASEDEAPEFDHSEDTENAQEIKNLRQEAQELKRIRETLGRPEFAQNVFEKVFNKDIIRLLEMKDMWRNRKPPTPLSFEFLFSDLQTSLNPAQGDQKIWTLGENFSVFCDSLDRLSRRIQDLKAAGGDSLLSFDKDDEDTLDFVAASANLRSHIFGIECQSKFDIKQMAGNIIPAIATTNAITAGLCVMQAFKVLRQQISDARMVFLSMSGDRGLTTEPLRTPNPSCQVCSVARLDFECDTRKTRLGEFINEVLKDIFEYGSSISILHEKLIYDEEYDDNLDVSLESLGIAEGSFLTVMDESDDDQSRRVNLIVQIKNRPQANSDQAFVKPVRFEIPVKQAQPPSLDSLVLSGKDTGGNNGSHSNSDIEQSRKRKAEDSLDSNQEPNKKVKAAEDIIIIDDGYIEID</sequence>
<feature type="domain" description="THIF-type NAD/FAD binding fold" evidence="15">
    <location>
        <begin position="21"/>
        <end position="434"/>
    </location>
</feature>
<evidence type="ECO:0000256" key="1">
    <source>
        <dbReference type="ARBA" id="ARBA00004718"/>
    </source>
</evidence>
<dbReference type="PIRSF" id="PIRSF039133">
    <property type="entry name" value="SUMO_E1B"/>
    <property type="match status" value="1"/>
</dbReference>
<dbReference type="CDD" id="cd01489">
    <property type="entry name" value="Uba2_SUMO"/>
    <property type="match status" value="1"/>
</dbReference>
<dbReference type="InterPro" id="IPR023318">
    <property type="entry name" value="Ub_act_enz_dom_a_sf"/>
</dbReference>
<dbReference type="InterPro" id="IPR042449">
    <property type="entry name" value="Ub-E1_IAD_1"/>
</dbReference>
<evidence type="ECO:0000256" key="4">
    <source>
        <dbReference type="ARBA" id="ARBA00022741"/>
    </source>
</evidence>
<accession>A0AAV9VQ74</accession>
<comment type="caution">
    <text evidence="18">The sequence shown here is derived from an EMBL/GenBank/DDBJ whole genome shotgun (WGS) entry which is preliminary data.</text>
</comment>
<protein>
    <recommendedName>
        <fullName evidence="8 9">Ubiquitin-activating enzyme E1-like</fullName>
    </recommendedName>
</protein>
<evidence type="ECO:0000259" key="17">
    <source>
        <dbReference type="Pfam" id="PF14732"/>
    </source>
</evidence>
<feature type="binding site" evidence="11">
    <location>
        <position position="80"/>
    </location>
    <ligand>
        <name>ATP</name>
        <dbReference type="ChEBI" id="CHEBI:30616"/>
    </ligand>
</feature>
<organism evidence="18 19">
    <name type="scientific">Orbilia blumenaviensis</name>
    <dbReference type="NCBI Taxonomy" id="1796055"/>
    <lineage>
        <taxon>Eukaryota</taxon>
        <taxon>Fungi</taxon>
        <taxon>Dikarya</taxon>
        <taxon>Ascomycota</taxon>
        <taxon>Pezizomycotina</taxon>
        <taxon>Orbiliomycetes</taxon>
        <taxon>Orbiliales</taxon>
        <taxon>Orbiliaceae</taxon>
        <taxon>Orbilia</taxon>
    </lineage>
</organism>
<feature type="binding site" evidence="11">
    <location>
        <begin position="32"/>
        <end position="37"/>
    </location>
    <ligand>
        <name>ATP</name>
        <dbReference type="ChEBI" id="CHEBI:30616"/>
    </ligand>
</feature>
<dbReference type="FunFam" id="3.50.50.80:FF:000004">
    <property type="entry name" value="Ubiquitin-activating enzyme E1-like"/>
    <property type="match status" value="1"/>
</dbReference>
<feature type="binding site" evidence="12">
    <location>
        <position position="436"/>
    </location>
    <ligand>
        <name>Zn(2+)</name>
        <dbReference type="ChEBI" id="CHEBI:29105"/>
    </ligand>
</feature>
<evidence type="ECO:0000256" key="8">
    <source>
        <dbReference type="ARBA" id="ARBA00073512"/>
    </source>
</evidence>
<dbReference type="GO" id="GO:0016925">
    <property type="term" value="P:protein sumoylation"/>
    <property type="evidence" value="ECO:0007669"/>
    <property type="project" value="UniProtKB-UniRule"/>
</dbReference>
<feature type="domain" description="Ubiquitin-activating enzyme SCCH" evidence="16">
    <location>
        <begin position="187"/>
        <end position="285"/>
    </location>
</feature>
<evidence type="ECO:0000313" key="19">
    <source>
        <dbReference type="Proteomes" id="UP001373714"/>
    </source>
</evidence>
<feature type="compositionally biased region" description="Basic and acidic residues" evidence="14">
    <location>
        <begin position="575"/>
        <end position="584"/>
    </location>
</feature>
<evidence type="ECO:0000256" key="11">
    <source>
        <dbReference type="PIRSR" id="PIRSR039133-2"/>
    </source>
</evidence>
<gene>
    <name evidence="18" type="primary">UBA2</name>
    <name evidence="18" type="ORF">TWF730_001224</name>
</gene>
<dbReference type="Gene3D" id="1.10.10.520">
    <property type="entry name" value="Ubiquitin activating enzymes (Uba3). Chain: B, domain 2"/>
    <property type="match status" value="1"/>
</dbReference>
<dbReference type="InterPro" id="IPR000594">
    <property type="entry name" value="ThiF_NAD_FAD-bd"/>
</dbReference>
<dbReference type="EMBL" id="JAVHNS010000001">
    <property type="protein sequence ID" value="KAK6363816.1"/>
    <property type="molecule type" value="Genomic_DNA"/>
</dbReference>
<proteinExistence type="inferred from homology"/>
<keyword evidence="4 9" id="KW-0547">Nucleotide-binding</keyword>
<dbReference type="InterPro" id="IPR045886">
    <property type="entry name" value="ThiF/MoeB/HesA"/>
</dbReference>
<evidence type="ECO:0000256" key="7">
    <source>
        <dbReference type="ARBA" id="ARBA00022840"/>
    </source>
</evidence>
<evidence type="ECO:0000256" key="14">
    <source>
        <dbReference type="SAM" id="MobiDB-lite"/>
    </source>
</evidence>
<comment type="pathway">
    <text evidence="1 9">Protein modification; protein sumoylation.</text>
</comment>
<keyword evidence="7 9" id="KW-0067">ATP-binding</keyword>
<evidence type="ECO:0000256" key="9">
    <source>
        <dbReference type="PIRNR" id="PIRNR039133"/>
    </source>
</evidence>
<dbReference type="Proteomes" id="UP001373714">
    <property type="component" value="Unassembled WGS sequence"/>
</dbReference>
<evidence type="ECO:0000313" key="18">
    <source>
        <dbReference type="EMBL" id="KAK6363816.1"/>
    </source>
</evidence>
<evidence type="ECO:0000256" key="5">
    <source>
        <dbReference type="ARBA" id="ARBA00022786"/>
    </source>
</evidence>
<dbReference type="Pfam" id="PF10585">
    <property type="entry name" value="UBA_E1_SCCH"/>
    <property type="match status" value="1"/>
</dbReference>
<dbReference type="InterPro" id="IPR028077">
    <property type="entry name" value="UAE_UbL_dom"/>
</dbReference>
<feature type="domain" description="Ubiquitin/SUMO-activating enzyme ubiquitin-like" evidence="17">
    <location>
        <begin position="444"/>
        <end position="525"/>
    </location>
</feature>
<keyword evidence="6 9" id="KW-0862">Zinc</keyword>
<dbReference type="GO" id="GO:0005737">
    <property type="term" value="C:cytoplasm"/>
    <property type="evidence" value="ECO:0007669"/>
    <property type="project" value="TreeGrafter"/>
</dbReference>
<dbReference type="PANTHER" id="PTHR10953:SF5">
    <property type="entry name" value="SUMO-ACTIVATING ENZYME SUBUNIT 2"/>
    <property type="match status" value="1"/>
</dbReference>
<dbReference type="InterPro" id="IPR030661">
    <property type="entry name" value="Uba2"/>
</dbReference>
<reference evidence="18 19" key="1">
    <citation type="submission" date="2019-10" db="EMBL/GenBank/DDBJ databases">
        <authorList>
            <person name="Palmer J.M."/>
        </authorList>
    </citation>
    <scope>NUCLEOTIDE SEQUENCE [LARGE SCALE GENOMIC DNA]</scope>
    <source>
        <strain evidence="18 19">TWF730</strain>
    </source>
</reference>
<dbReference type="GO" id="GO:0046872">
    <property type="term" value="F:metal ion binding"/>
    <property type="evidence" value="ECO:0007669"/>
    <property type="project" value="UniProtKB-KW"/>
</dbReference>
<comment type="similarity">
    <text evidence="2 9">Belongs to the ubiquitin-activating E1 family.</text>
</comment>
<comment type="subunit">
    <text evidence="9">Heterodimer.</text>
</comment>